<reference evidence="1 2" key="1">
    <citation type="submission" date="2024-02" db="EMBL/GenBank/DDBJ databases">
        <authorList>
            <person name="Chen Y."/>
            <person name="Shah S."/>
            <person name="Dougan E. K."/>
            <person name="Thang M."/>
            <person name="Chan C."/>
        </authorList>
    </citation>
    <scope>NUCLEOTIDE SEQUENCE [LARGE SCALE GENOMIC DNA]</scope>
</reference>
<organism evidence="1 2">
    <name type="scientific">Durusdinium trenchii</name>
    <dbReference type="NCBI Taxonomy" id="1381693"/>
    <lineage>
        <taxon>Eukaryota</taxon>
        <taxon>Sar</taxon>
        <taxon>Alveolata</taxon>
        <taxon>Dinophyceae</taxon>
        <taxon>Suessiales</taxon>
        <taxon>Symbiodiniaceae</taxon>
        <taxon>Durusdinium</taxon>
    </lineage>
</organism>
<gene>
    <name evidence="1" type="ORF">CCMP2556_LOCUS14485</name>
</gene>
<sequence length="120" mass="13432">MKASQTRKSYNLGQWMVKCPSPIPLLSHHLNLQHSIALKSFRGRKDVLDLGKLKSSLCITPANIHRVLCQELASGAGQSDWPPRVPAWGLTLRSRSWLRHLPRESSHGVLALVVHDGAWK</sequence>
<accession>A0ABP0K475</accession>
<comment type="caution">
    <text evidence="1">The sequence shown here is derived from an EMBL/GenBank/DDBJ whole genome shotgun (WGS) entry which is preliminary data.</text>
</comment>
<proteinExistence type="predicted"/>
<dbReference type="EMBL" id="CAXAMN010007446">
    <property type="protein sequence ID" value="CAK9021580.1"/>
    <property type="molecule type" value="Genomic_DNA"/>
</dbReference>
<evidence type="ECO:0000313" key="1">
    <source>
        <dbReference type="EMBL" id="CAK9021580.1"/>
    </source>
</evidence>
<protein>
    <submittedName>
        <fullName evidence="1">Uncharacterized protein</fullName>
    </submittedName>
</protein>
<keyword evidence="2" id="KW-1185">Reference proteome</keyword>
<dbReference type="Proteomes" id="UP001642484">
    <property type="component" value="Unassembled WGS sequence"/>
</dbReference>
<evidence type="ECO:0000313" key="2">
    <source>
        <dbReference type="Proteomes" id="UP001642484"/>
    </source>
</evidence>
<name>A0ABP0K475_9DINO</name>